<feature type="transmembrane region" description="Helical" evidence="1">
    <location>
        <begin position="264"/>
        <end position="288"/>
    </location>
</feature>
<feature type="transmembrane region" description="Helical" evidence="1">
    <location>
        <begin position="89"/>
        <end position="110"/>
    </location>
</feature>
<evidence type="ECO:0000256" key="1">
    <source>
        <dbReference type="SAM" id="Phobius"/>
    </source>
</evidence>
<keyword evidence="1" id="KW-0812">Transmembrane</keyword>
<feature type="transmembrane region" description="Helical" evidence="1">
    <location>
        <begin position="461"/>
        <end position="480"/>
    </location>
</feature>
<accession>I4D907</accession>
<feature type="transmembrane region" description="Helical" evidence="1">
    <location>
        <begin position="164"/>
        <end position="189"/>
    </location>
</feature>
<proteinExistence type="predicted"/>
<dbReference type="HOGENOM" id="CLU_035812_0_0_9"/>
<evidence type="ECO:0000313" key="2">
    <source>
        <dbReference type="EMBL" id="AFM42281.1"/>
    </source>
</evidence>
<dbReference type="EMBL" id="CP003639">
    <property type="protein sequence ID" value="AFM42281.1"/>
    <property type="molecule type" value="Genomic_DNA"/>
</dbReference>
<feature type="transmembrane region" description="Helical" evidence="1">
    <location>
        <begin position="58"/>
        <end position="77"/>
    </location>
</feature>
<keyword evidence="3" id="KW-1185">Reference proteome</keyword>
<name>I4D907_DESAJ</name>
<dbReference type="AlphaFoldDB" id="I4D907"/>
<evidence type="ECO:0000313" key="3">
    <source>
        <dbReference type="Proteomes" id="UP000002892"/>
    </source>
</evidence>
<dbReference type="KEGG" id="dai:Desaci_3387"/>
<feature type="transmembrane region" description="Helical" evidence="1">
    <location>
        <begin position="437"/>
        <end position="455"/>
    </location>
</feature>
<feature type="transmembrane region" description="Helical" evidence="1">
    <location>
        <begin position="525"/>
        <end position="542"/>
    </location>
</feature>
<dbReference type="eggNOG" id="ENOG502Z7WB">
    <property type="taxonomic scope" value="Bacteria"/>
</dbReference>
<keyword evidence="1" id="KW-1133">Transmembrane helix</keyword>
<feature type="transmembrane region" description="Helical" evidence="1">
    <location>
        <begin position="388"/>
        <end position="406"/>
    </location>
</feature>
<sequence>MMKDFLILKILDFFSFFYRLGGIDYGSMRRILQIKLLTDQRRVPAVLVNTKKESGNNYHSALIIYGLMGIVFIFLLIPPFPLFFKMNLVFCMLIFMITMTMVSEFSSLLLDTQDRQILLSKPLKPQTINAAKITHILINLWTITYVMAGPSLIAGLLMFGFPFFAIYFFILLLISGLVLFLTVLLYFLMLMLFDGDKLKDLINYFQIVLTFAMSIGYQFSSRIFHLMGYKFVLRFEWWMYLLPSAWFAAPFSLLLEKGVEVQSYLVYLSLTGLIVPILLLVIYFKIVIKYFEKNLGKLNKVAVKKGKGLERRALIFNKIIRLIVPNRLEYIFCRFSQKMIASERSIRLRLYPSLALSIFMPLIMLGNFIYSGNGADNQAPTDISQGSYYLIIYITVFMLSFTPLAINSSEYYKGAWIYKVLPIEFPGVIIKGALKGLILKYFVPVYLIMSLIFAVPYGVRLIPQLVLILSNMLLLIILLFKLSPKELPFAKKFQTGESRVGLVFGSIALCGIFAALQYALSAEGLWWFLYLITAMIVSVYLWRTSGRISWEDVWRDI</sequence>
<feature type="transmembrane region" description="Helical" evidence="1">
    <location>
        <begin position="201"/>
        <end position="219"/>
    </location>
</feature>
<dbReference type="RefSeq" id="WP_014828270.1">
    <property type="nucleotide sequence ID" value="NC_018068.1"/>
</dbReference>
<protein>
    <submittedName>
        <fullName evidence="2">Uncharacterized protein</fullName>
    </submittedName>
</protein>
<reference evidence="2 3" key="1">
    <citation type="journal article" date="2012" name="J. Bacteriol.">
        <title>Complete genome sequences of Desulfosporosinus orientis DSM765T, Desulfosporosinus youngiae DSM17734T, Desulfosporosinus meridiei DSM13257T, and Desulfosporosinus acidiphilus DSM22704T.</title>
        <authorList>
            <person name="Pester M."/>
            <person name="Brambilla E."/>
            <person name="Alazard D."/>
            <person name="Rattei T."/>
            <person name="Weinmaier T."/>
            <person name="Han J."/>
            <person name="Lucas S."/>
            <person name="Lapidus A."/>
            <person name="Cheng J.F."/>
            <person name="Goodwin L."/>
            <person name="Pitluck S."/>
            <person name="Peters L."/>
            <person name="Ovchinnikova G."/>
            <person name="Teshima H."/>
            <person name="Detter J.C."/>
            <person name="Han C.S."/>
            <person name="Tapia R."/>
            <person name="Land M.L."/>
            <person name="Hauser L."/>
            <person name="Kyrpides N.C."/>
            <person name="Ivanova N.N."/>
            <person name="Pagani I."/>
            <person name="Huntmann M."/>
            <person name="Wei C.L."/>
            <person name="Davenport K.W."/>
            <person name="Daligault H."/>
            <person name="Chain P.S."/>
            <person name="Chen A."/>
            <person name="Mavromatis K."/>
            <person name="Markowitz V."/>
            <person name="Szeto E."/>
            <person name="Mikhailova N."/>
            <person name="Pati A."/>
            <person name="Wagner M."/>
            <person name="Woyke T."/>
            <person name="Ollivier B."/>
            <person name="Klenk H.P."/>
            <person name="Spring S."/>
            <person name="Loy A."/>
        </authorList>
    </citation>
    <scope>NUCLEOTIDE SEQUENCE [LARGE SCALE GENOMIC DNA]</scope>
    <source>
        <strain evidence="3">DSM 22704 / JCM 16185 / SJ4</strain>
    </source>
</reference>
<feature type="transmembrane region" description="Helical" evidence="1">
    <location>
        <begin position="348"/>
        <end position="368"/>
    </location>
</feature>
<keyword evidence="1" id="KW-0472">Membrane</keyword>
<organism evidence="2 3">
    <name type="scientific">Desulfosporosinus acidiphilus (strain DSM 22704 / JCM 16185 / SJ4)</name>
    <dbReference type="NCBI Taxonomy" id="646529"/>
    <lineage>
        <taxon>Bacteria</taxon>
        <taxon>Bacillati</taxon>
        <taxon>Bacillota</taxon>
        <taxon>Clostridia</taxon>
        <taxon>Eubacteriales</taxon>
        <taxon>Desulfitobacteriaceae</taxon>
        <taxon>Desulfosporosinus</taxon>
    </lineage>
</organism>
<feature type="transmembrane region" description="Helical" evidence="1">
    <location>
        <begin position="231"/>
        <end position="252"/>
    </location>
</feature>
<dbReference type="Proteomes" id="UP000002892">
    <property type="component" value="Chromosome"/>
</dbReference>
<feature type="transmembrane region" description="Helical" evidence="1">
    <location>
        <begin position="500"/>
        <end position="519"/>
    </location>
</feature>
<feature type="transmembrane region" description="Helical" evidence="1">
    <location>
        <begin position="130"/>
        <end position="157"/>
    </location>
</feature>
<dbReference type="STRING" id="646529.Desaci_3387"/>
<gene>
    <name evidence="2" type="ordered locus">Desaci_3387</name>
</gene>